<dbReference type="RefSeq" id="XP_013017467.1">
    <property type="nucleotide sequence ID" value="XM_013162013.1"/>
</dbReference>
<evidence type="ECO:0000313" key="3">
    <source>
        <dbReference type="Proteomes" id="UP000016088"/>
    </source>
</evidence>
<feature type="region of interest" description="Disordered" evidence="1">
    <location>
        <begin position="100"/>
        <end position="120"/>
    </location>
</feature>
<gene>
    <name evidence="2" type="ORF">SOCG_03525</name>
</gene>
<dbReference type="EMBL" id="KE503206">
    <property type="protein sequence ID" value="EPX74315.1"/>
    <property type="molecule type" value="Genomic_DNA"/>
</dbReference>
<dbReference type="VEuPathDB" id="FungiDB:SOCG_03525"/>
<evidence type="ECO:0000313" key="2">
    <source>
        <dbReference type="EMBL" id="EPX74315.1"/>
    </source>
</evidence>
<dbReference type="OMA" id="TEYHGWE"/>
<reference evidence="2 3" key="1">
    <citation type="journal article" date="2011" name="Science">
        <title>Comparative functional genomics of the fission yeasts.</title>
        <authorList>
            <person name="Rhind N."/>
            <person name="Chen Z."/>
            <person name="Yassour M."/>
            <person name="Thompson D.A."/>
            <person name="Haas B.J."/>
            <person name="Habib N."/>
            <person name="Wapinski I."/>
            <person name="Roy S."/>
            <person name="Lin M.F."/>
            <person name="Heiman D.I."/>
            <person name="Young S.K."/>
            <person name="Furuya K."/>
            <person name="Guo Y."/>
            <person name="Pidoux A."/>
            <person name="Chen H.M."/>
            <person name="Robbertse B."/>
            <person name="Goldberg J.M."/>
            <person name="Aoki K."/>
            <person name="Bayne E.H."/>
            <person name="Berlin A.M."/>
            <person name="Desjardins C.A."/>
            <person name="Dobbs E."/>
            <person name="Dukaj L."/>
            <person name="Fan L."/>
            <person name="FitzGerald M.G."/>
            <person name="French C."/>
            <person name="Gujja S."/>
            <person name="Hansen K."/>
            <person name="Keifenheim D."/>
            <person name="Levin J.Z."/>
            <person name="Mosher R.A."/>
            <person name="Mueller C.A."/>
            <person name="Pfiffner J."/>
            <person name="Priest M."/>
            <person name="Russ C."/>
            <person name="Smialowska A."/>
            <person name="Swoboda P."/>
            <person name="Sykes S.M."/>
            <person name="Vaughn M."/>
            <person name="Vengrova S."/>
            <person name="Yoder R."/>
            <person name="Zeng Q."/>
            <person name="Allshire R."/>
            <person name="Baulcombe D."/>
            <person name="Birren B.W."/>
            <person name="Brown W."/>
            <person name="Ekwall K."/>
            <person name="Kellis M."/>
            <person name="Leatherwood J."/>
            <person name="Levin H."/>
            <person name="Margalit H."/>
            <person name="Martienssen R."/>
            <person name="Nieduszynski C.A."/>
            <person name="Spatafora J.W."/>
            <person name="Friedman N."/>
            <person name="Dalgaard J.Z."/>
            <person name="Baumann P."/>
            <person name="Niki H."/>
            <person name="Regev A."/>
            <person name="Nusbaum C."/>
        </authorList>
    </citation>
    <scope>NUCLEOTIDE SEQUENCE [LARGE SCALE GENOMIC DNA]</scope>
    <source>
        <strain evidence="3">yFS286</strain>
    </source>
</reference>
<dbReference type="GeneID" id="25032497"/>
<accession>S9R7V0</accession>
<keyword evidence="3" id="KW-1185">Reference proteome</keyword>
<evidence type="ECO:0000256" key="1">
    <source>
        <dbReference type="SAM" id="MobiDB-lite"/>
    </source>
</evidence>
<protein>
    <submittedName>
        <fullName evidence="2">Uncharacterized protein</fullName>
    </submittedName>
</protein>
<organism evidence="2 3">
    <name type="scientific">Schizosaccharomyces octosporus (strain yFS286)</name>
    <name type="common">Fission yeast</name>
    <name type="synonym">Octosporomyces octosporus</name>
    <dbReference type="NCBI Taxonomy" id="483514"/>
    <lineage>
        <taxon>Eukaryota</taxon>
        <taxon>Fungi</taxon>
        <taxon>Dikarya</taxon>
        <taxon>Ascomycota</taxon>
        <taxon>Taphrinomycotina</taxon>
        <taxon>Schizosaccharomycetes</taxon>
        <taxon>Schizosaccharomycetales</taxon>
        <taxon>Schizosaccharomycetaceae</taxon>
        <taxon>Schizosaccharomyces</taxon>
    </lineage>
</organism>
<dbReference type="Proteomes" id="UP000016088">
    <property type="component" value="Unassembled WGS sequence"/>
</dbReference>
<dbReference type="OrthoDB" id="5366798at2759"/>
<dbReference type="HOGENOM" id="CLU_1078323_0_0_1"/>
<dbReference type="AlphaFoldDB" id="S9R7V0"/>
<proteinExistence type="predicted"/>
<sequence>MDLSKRKPPPLRLQDPRNLTFIDSVKDSSYARSPVSSPTSPWHVSDKLISAIYQELKSPSSPWDKNFSQQSPWLLANSLIPHDEDSPLLPLVSPLDLKTRSQSMMSRKKSRVRKQSPASQLYSKETGALKYPKVIKQRLSLTTDERSLNVRKSGDYSTSSVVGIKSARQSAAHKSSPRDLEFLDIEDLSSRKKIPIKERKDVGTRMSNAYSRIKSAVKDRTNGSIPKRSKMKKNIQHLGLTEYHGWEHHSCDWL</sequence>
<name>S9R7V0_SCHOY</name>